<feature type="domain" description="DUF4440" evidence="1">
    <location>
        <begin position="14"/>
        <end position="118"/>
    </location>
</feature>
<dbReference type="AlphaFoldDB" id="A0AAU2A5E7"/>
<gene>
    <name evidence="2" type="ORF">OHA22_28115</name>
</gene>
<dbReference type="InterPro" id="IPR027843">
    <property type="entry name" value="DUF4440"/>
</dbReference>
<dbReference type="Pfam" id="PF14534">
    <property type="entry name" value="DUF4440"/>
    <property type="match status" value="1"/>
</dbReference>
<dbReference type="EMBL" id="CP108222">
    <property type="protein sequence ID" value="WTT19117.1"/>
    <property type="molecule type" value="Genomic_DNA"/>
</dbReference>
<dbReference type="InterPro" id="IPR032710">
    <property type="entry name" value="NTF2-like_dom_sf"/>
</dbReference>
<organism evidence="2">
    <name type="scientific">Streptomyces sp. NBC_00093</name>
    <dbReference type="NCBI Taxonomy" id="2975649"/>
    <lineage>
        <taxon>Bacteria</taxon>
        <taxon>Bacillati</taxon>
        <taxon>Actinomycetota</taxon>
        <taxon>Actinomycetes</taxon>
        <taxon>Kitasatosporales</taxon>
        <taxon>Streptomycetaceae</taxon>
        <taxon>Streptomyces</taxon>
    </lineage>
</organism>
<evidence type="ECO:0000259" key="1">
    <source>
        <dbReference type="Pfam" id="PF14534"/>
    </source>
</evidence>
<protein>
    <submittedName>
        <fullName evidence="2">Nuclear transport factor 2 family protein</fullName>
    </submittedName>
</protein>
<evidence type="ECO:0000313" key="2">
    <source>
        <dbReference type="EMBL" id="WTT19117.1"/>
    </source>
</evidence>
<reference evidence="2" key="1">
    <citation type="submission" date="2022-10" db="EMBL/GenBank/DDBJ databases">
        <title>The complete genomes of actinobacterial strains from the NBC collection.</title>
        <authorList>
            <person name="Joergensen T.S."/>
            <person name="Alvarez Arevalo M."/>
            <person name="Sterndorff E.B."/>
            <person name="Faurdal D."/>
            <person name="Vuksanovic O."/>
            <person name="Mourched A.-S."/>
            <person name="Charusanti P."/>
            <person name="Shaw S."/>
            <person name="Blin K."/>
            <person name="Weber T."/>
        </authorList>
    </citation>
    <scope>NUCLEOTIDE SEQUENCE</scope>
    <source>
        <strain evidence="2">NBC_00093</strain>
    </source>
</reference>
<dbReference type="SUPFAM" id="SSF54427">
    <property type="entry name" value="NTF2-like"/>
    <property type="match status" value="1"/>
</dbReference>
<proteinExistence type="predicted"/>
<sequence>MPASPDATARDEVLTAYRAHLRAMTDGDTDALDDLLDDGFTLTHITGYQQPKTEWLSQMRAGRFVYHGVTEKNVTVDVDGDSARLVGRIVTEATVYGTHADWPLRFTMDYARDGDTWTALRSVATTW</sequence>
<name>A0AAU2A5E7_9ACTN</name>
<dbReference type="Gene3D" id="3.10.450.50">
    <property type="match status" value="1"/>
</dbReference>
<accession>A0AAU2A5E7</accession>